<protein>
    <recommendedName>
        <fullName evidence="4">Resolvase, N terminal domain</fullName>
    </recommendedName>
</protein>
<evidence type="ECO:0000256" key="1">
    <source>
        <dbReference type="SAM" id="MobiDB-lite"/>
    </source>
</evidence>
<dbReference type="AlphaFoldDB" id="A0A286DT12"/>
<organism evidence="2 3">
    <name type="scientific">Streptomyces zhaozhouensis</name>
    <dbReference type="NCBI Taxonomy" id="1300267"/>
    <lineage>
        <taxon>Bacteria</taxon>
        <taxon>Bacillati</taxon>
        <taxon>Actinomycetota</taxon>
        <taxon>Actinomycetes</taxon>
        <taxon>Kitasatosporales</taxon>
        <taxon>Streptomycetaceae</taxon>
        <taxon>Streptomyces</taxon>
    </lineage>
</organism>
<gene>
    <name evidence="2" type="ORF">SAMN06297387_103383</name>
</gene>
<dbReference type="EMBL" id="OCNE01000003">
    <property type="protein sequence ID" value="SOD61775.1"/>
    <property type="molecule type" value="Genomic_DNA"/>
</dbReference>
<proteinExistence type="predicted"/>
<evidence type="ECO:0000313" key="3">
    <source>
        <dbReference type="Proteomes" id="UP000219072"/>
    </source>
</evidence>
<dbReference type="Proteomes" id="UP000219072">
    <property type="component" value="Unassembled WGS sequence"/>
</dbReference>
<evidence type="ECO:0000313" key="2">
    <source>
        <dbReference type="EMBL" id="SOD61775.1"/>
    </source>
</evidence>
<evidence type="ECO:0008006" key="4">
    <source>
        <dbReference type="Google" id="ProtNLM"/>
    </source>
</evidence>
<name>A0A286DT12_9ACTN</name>
<sequence>MWGAAVEGRHEKGASAEPGASVHRLDGRADGAETRRAVLYLALRAVRDAPARQAADRDAALLWCSREHVALHADDVCEDDAPEVRLHRRAGWRRVRALVREGAVAVVLVPDPLYLSIDGRARRDAEDDVRSDGGELVYLRTL</sequence>
<reference evidence="2 3" key="1">
    <citation type="submission" date="2017-09" db="EMBL/GenBank/DDBJ databases">
        <authorList>
            <person name="Ehlers B."/>
            <person name="Leendertz F.H."/>
        </authorList>
    </citation>
    <scope>NUCLEOTIDE SEQUENCE [LARGE SCALE GENOMIC DNA]</scope>
    <source>
        <strain evidence="2 3">CGMCC 4.7095</strain>
    </source>
</reference>
<accession>A0A286DT12</accession>
<feature type="region of interest" description="Disordered" evidence="1">
    <location>
        <begin position="1"/>
        <end position="27"/>
    </location>
</feature>
<keyword evidence="3" id="KW-1185">Reference proteome</keyword>